<protein>
    <submittedName>
        <fullName evidence="1">Uncharacterized protein</fullName>
    </submittedName>
</protein>
<sequence>MAPNGKTEEEERHLETHKTVEVESDEDFAVALESPDPETKTTEPSLMIQRGGVECLPPEEEHQSVVVRFGRHVRADHQSVGGI</sequence>
<evidence type="ECO:0000313" key="1">
    <source>
        <dbReference type="EMBL" id="KAF3845590.1"/>
    </source>
</evidence>
<dbReference type="AlphaFoldDB" id="A0A7J5Y886"/>
<organism evidence="1 2">
    <name type="scientific">Dissostichus mawsoni</name>
    <name type="common">Antarctic cod</name>
    <dbReference type="NCBI Taxonomy" id="36200"/>
    <lineage>
        <taxon>Eukaryota</taxon>
        <taxon>Metazoa</taxon>
        <taxon>Chordata</taxon>
        <taxon>Craniata</taxon>
        <taxon>Vertebrata</taxon>
        <taxon>Euteleostomi</taxon>
        <taxon>Actinopterygii</taxon>
        <taxon>Neopterygii</taxon>
        <taxon>Teleostei</taxon>
        <taxon>Neoteleostei</taxon>
        <taxon>Acanthomorphata</taxon>
        <taxon>Eupercaria</taxon>
        <taxon>Perciformes</taxon>
        <taxon>Notothenioidei</taxon>
        <taxon>Nototheniidae</taxon>
        <taxon>Dissostichus</taxon>
    </lineage>
</organism>
<name>A0A7J5Y886_DISMA</name>
<accession>A0A7J5Y886</accession>
<gene>
    <name evidence="1" type="ORF">F7725_008753</name>
</gene>
<comment type="caution">
    <text evidence="1">The sequence shown here is derived from an EMBL/GenBank/DDBJ whole genome shotgun (WGS) entry which is preliminary data.</text>
</comment>
<reference evidence="1 2" key="1">
    <citation type="submission" date="2020-03" db="EMBL/GenBank/DDBJ databases">
        <title>Dissostichus mawsoni Genome sequencing and assembly.</title>
        <authorList>
            <person name="Park H."/>
        </authorList>
    </citation>
    <scope>NUCLEOTIDE SEQUENCE [LARGE SCALE GENOMIC DNA]</scope>
    <source>
        <strain evidence="1">DM0001</strain>
        <tissue evidence="1">Muscle</tissue>
    </source>
</reference>
<proteinExistence type="predicted"/>
<evidence type="ECO:0000313" key="2">
    <source>
        <dbReference type="Proteomes" id="UP000518266"/>
    </source>
</evidence>
<dbReference type="EMBL" id="JAAKFY010000015">
    <property type="protein sequence ID" value="KAF3845590.1"/>
    <property type="molecule type" value="Genomic_DNA"/>
</dbReference>
<dbReference type="Proteomes" id="UP000518266">
    <property type="component" value="Unassembled WGS sequence"/>
</dbReference>
<keyword evidence="2" id="KW-1185">Reference proteome</keyword>